<evidence type="ECO:0000256" key="8">
    <source>
        <dbReference type="ARBA" id="ARBA00023128"/>
    </source>
</evidence>
<organism evidence="14 15">
    <name type="scientific">Anolis carolinensis</name>
    <name type="common">Green anole</name>
    <name type="synonym">American chameleon</name>
    <dbReference type="NCBI Taxonomy" id="28377"/>
    <lineage>
        <taxon>Eukaryota</taxon>
        <taxon>Metazoa</taxon>
        <taxon>Chordata</taxon>
        <taxon>Craniata</taxon>
        <taxon>Vertebrata</taxon>
        <taxon>Euteleostomi</taxon>
        <taxon>Lepidosauria</taxon>
        <taxon>Squamata</taxon>
        <taxon>Bifurcata</taxon>
        <taxon>Unidentata</taxon>
        <taxon>Episquamata</taxon>
        <taxon>Toxicofera</taxon>
        <taxon>Iguania</taxon>
        <taxon>Dactyloidae</taxon>
        <taxon>Anolis</taxon>
    </lineage>
</organism>
<keyword evidence="7" id="KW-0249">Electron transport</keyword>
<dbReference type="OrthoDB" id="6017729at2759"/>
<dbReference type="GeneTree" id="ENSGT00390000006348"/>
<evidence type="ECO:0000313" key="15">
    <source>
        <dbReference type="Proteomes" id="UP000001646"/>
    </source>
</evidence>
<protein>
    <recommendedName>
        <fullName evidence="3">NADH dehydrogenase [ubiquinone] 1 beta subcomplex subunit 10</fullName>
    </recommendedName>
    <alternativeName>
        <fullName evidence="11">Complex I-PDSW</fullName>
    </alternativeName>
    <alternativeName>
        <fullName evidence="12">NADH-ubiquinone oxidoreductase PDSW subunit</fullName>
    </alternativeName>
</protein>
<evidence type="ECO:0000256" key="2">
    <source>
        <dbReference type="ARBA" id="ARBA00008317"/>
    </source>
</evidence>
<evidence type="ECO:0000256" key="4">
    <source>
        <dbReference type="ARBA" id="ARBA00022448"/>
    </source>
</evidence>
<keyword evidence="15" id="KW-1185">Reference proteome</keyword>
<dbReference type="Pfam" id="PF10249">
    <property type="entry name" value="NDUFB10"/>
    <property type="match status" value="1"/>
</dbReference>
<dbReference type="GeneID" id="100560161"/>
<comment type="subcellular location">
    <subcellularLocation>
        <location evidence="1">Mitochondrion inner membrane</location>
        <topology evidence="1">Peripheral membrane protein</topology>
        <orientation evidence="1">Matrix side</orientation>
    </subcellularLocation>
</comment>
<dbReference type="InterPro" id="IPR019377">
    <property type="entry name" value="NADH_UbQ_OxRdtase_su10"/>
</dbReference>
<dbReference type="AlphaFoldDB" id="H9G6F7"/>
<evidence type="ECO:0000256" key="9">
    <source>
        <dbReference type="ARBA" id="ARBA00023136"/>
    </source>
</evidence>
<evidence type="ECO:0000256" key="13">
    <source>
        <dbReference type="SAM" id="MobiDB-lite"/>
    </source>
</evidence>
<dbReference type="Ensembl" id="ENSACAT00000002581.3">
    <property type="protein sequence ID" value="ENSACAP00000002516.2"/>
    <property type="gene ID" value="ENSACAG00000002595.3"/>
</dbReference>
<feature type="region of interest" description="Disordered" evidence="13">
    <location>
        <begin position="17"/>
        <end position="50"/>
    </location>
</feature>
<feature type="compositionally biased region" description="Basic and acidic residues" evidence="13">
    <location>
        <begin position="26"/>
        <end position="36"/>
    </location>
</feature>
<reference evidence="14" key="2">
    <citation type="submission" date="2025-08" db="UniProtKB">
        <authorList>
            <consortium name="Ensembl"/>
        </authorList>
    </citation>
    <scope>IDENTIFICATION</scope>
</reference>
<keyword evidence="5" id="KW-0679">Respiratory chain</keyword>
<dbReference type="PANTHER" id="PTHR13094:SF1">
    <property type="entry name" value="NADH DEHYDROGENASE [UBIQUINONE] 1 BETA SUBCOMPLEX SUBUNIT 10"/>
    <property type="match status" value="1"/>
</dbReference>
<comment type="similarity">
    <text evidence="2">Belongs to the complex I NDUFB10 subunit family.</text>
</comment>
<evidence type="ECO:0000256" key="7">
    <source>
        <dbReference type="ARBA" id="ARBA00022982"/>
    </source>
</evidence>
<dbReference type="HOGENOM" id="CLU_112615_1_0_1"/>
<dbReference type="KEGG" id="acs:100560161"/>
<proteinExistence type="inferred from homology"/>
<dbReference type="Proteomes" id="UP000001646">
    <property type="component" value="Unplaced"/>
</dbReference>
<reference evidence="14" key="3">
    <citation type="submission" date="2025-09" db="UniProtKB">
        <authorList>
            <consortium name="Ensembl"/>
        </authorList>
    </citation>
    <scope>IDENTIFICATION</scope>
</reference>
<dbReference type="PANTHER" id="PTHR13094">
    <property type="entry name" value="NADH-UBIQUINONE OXIDOREDUCTASE PDSW SUBUNIT"/>
    <property type="match status" value="1"/>
</dbReference>
<keyword evidence="9" id="KW-0472">Membrane</keyword>
<dbReference type="STRING" id="28377.ENSACAP00000002516"/>
<dbReference type="eggNOG" id="KOG4009">
    <property type="taxonomic scope" value="Eukaryota"/>
</dbReference>
<dbReference type="GO" id="GO:0045271">
    <property type="term" value="C:respiratory chain complex I"/>
    <property type="evidence" value="ECO:0000318"/>
    <property type="project" value="GO_Central"/>
</dbReference>
<evidence type="ECO:0000256" key="5">
    <source>
        <dbReference type="ARBA" id="ARBA00022660"/>
    </source>
</evidence>
<keyword evidence="4" id="KW-0813">Transport</keyword>
<evidence type="ECO:0000256" key="6">
    <source>
        <dbReference type="ARBA" id="ARBA00022792"/>
    </source>
</evidence>
<dbReference type="InParanoid" id="H9G6F7"/>
<evidence type="ECO:0000256" key="11">
    <source>
        <dbReference type="ARBA" id="ARBA00030372"/>
    </source>
</evidence>
<reference evidence="14" key="1">
    <citation type="submission" date="2009-12" db="EMBL/GenBank/DDBJ databases">
        <title>The Genome Sequence of Anolis carolinensis (Green Anole Lizard).</title>
        <authorList>
            <consortium name="The Genome Sequencing Platform"/>
            <person name="Di Palma F."/>
            <person name="Alfoldi J."/>
            <person name="Heiman D."/>
            <person name="Young S."/>
            <person name="Grabherr M."/>
            <person name="Johnson J."/>
            <person name="Lander E.S."/>
            <person name="Lindblad-Toh K."/>
        </authorList>
    </citation>
    <scope>NUCLEOTIDE SEQUENCE [LARGE SCALE GENOMIC DNA]</scope>
    <source>
        <strain evidence="14">JBL SC #1</strain>
    </source>
</reference>
<name>H9G6F7_ANOCA</name>
<evidence type="ECO:0000256" key="10">
    <source>
        <dbReference type="ARBA" id="ARBA00024857"/>
    </source>
</evidence>
<comment type="function">
    <text evidence="10">Accessory subunit that is involved in the functional assembly of the mitochondrial respiratory chain complex I. Complex I has an NADH dehydrogenase activity with ubiquinone as an immediate electron acceptor and mediates the transfer of electrons from NADH to the respiratory chain.</text>
</comment>
<evidence type="ECO:0000313" key="14">
    <source>
        <dbReference type="Ensembl" id="ENSACAP00000002516.2"/>
    </source>
</evidence>
<dbReference type="Bgee" id="ENSACAG00000002595">
    <property type="expression patterns" value="Expressed in heart and 14 other cell types or tissues"/>
</dbReference>
<keyword evidence="6" id="KW-0999">Mitochondrion inner membrane</keyword>
<dbReference type="CTD" id="4716"/>
<evidence type="ECO:0000256" key="12">
    <source>
        <dbReference type="ARBA" id="ARBA00032549"/>
    </source>
</evidence>
<gene>
    <name evidence="14" type="primary">ndufb10</name>
</gene>
<sequence>MRTAPFALSTARRPFCPRAAAAMPSEPDKDVYREPPSRTPAPNPQSTAPNPLDLIETVFYYAVDRPVSLWREWIERQHAKNRIYYYHRKFRRVPDLTQCLEDDYVCFFEAEMQWRRDFLVDQEIVKIVQDRMGACKQREGTSHLENCAAEVQQFKDVAQAYRDRYGELGSHGNARTCLMKQKHRMIAARKASAAAATEA</sequence>
<accession>H9G6F7</accession>
<evidence type="ECO:0000256" key="3">
    <source>
        <dbReference type="ARBA" id="ARBA00014109"/>
    </source>
</evidence>
<dbReference type="InterPro" id="IPR039993">
    <property type="entry name" value="NDUFB10"/>
</dbReference>
<keyword evidence="8" id="KW-0496">Mitochondrion</keyword>
<evidence type="ECO:0000256" key="1">
    <source>
        <dbReference type="ARBA" id="ARBA00004443"/>
    </source>
</evidence>
<dbReference type="GO" id="GO:0005743">
    <property type="term" value="C:mitochondrial inner membrane"/>
    <property type="evidence" value="ECO:0007669"/>
    <property type="project" value="UniProtKB-SubCell"/>
</dbReference>